<dbReference type="AlphaFoldDB" id="A0A2W4R219"/>
<feature type="transmembrane region" description="Helical" evidence="1">
    <location>
        <begin position="79"/>
        <end position="97"/>
    </location>
</feature>
<organism evidence="2 3">
    <name type="scientific">Candidatus Methylumidiphilus alinenensis</name>
    <dbReference type="NCBI Taxonomy" id="2202197"/>
    <lineage>
        <taxon>Bacteria</taxon>
        <taxon>Pseudomonadati</taxon>
        <taxon>Pseudomonadota</taxon>
        <taxon>Gammaproteobacteria</taxon>
        <taxon>Methylococcales</taxon>
        <taxon>Candidatus Methylumidiphilus</taxon>
    </lineage>
</organism>
<sequence>MGVNRIELILDIKLGELIMTLVRRSKNSENKPDEAKHRFIDKLLMLVFFSVFALGMSGFFIIDVGWLSNQIGKSLVEHVSTALIVTSILGIFYEFLFSRLRDERLRSLLAEHQLAMSNVVNAYDMLITPKQVFDLIQDIVSQTPKLPTLYSPARAEGNECSFAGSIQYFDSIVAQRPKEVESILQSWILPTSPSNLKFLASDLIGKYRLKPLAEELKRIAYLQFSKGILQSNNDDFDTSWVLNYLWAWSRCEQPMYKTMGDLLISTDNRDTREWILFVPRQMPDTEWCNILERYLHRHKITMDNAEDVARALAALKLAGHELDQNILKDALKNSEDIEEVREVVISIWREMGLDAEQL</sequence>
<feature type="transmembrane region" description="Helical" evidence="1">
    <location>
        <begin position="43"/>
        <end position="67"/>
    </location>
</feature>
<gene>
    <name evidence="2" type="ORF">DM484_15225</name>
</gene>
<keyword evidence="1" id="KW-0812">Transmembrane</keyword>
<comment type="caution">
    <text evidence="2">The sequence shown here is derived from an EMBL/GenBank/DDBJ whole genome shotgun (WGS) entry which is preliminary data.</text>
</comment>
<keyword evidence="1" id="KW-0472">Membrane</keyword>
<evidence type="ECO:0000313" key="2">
    <source>
        <dbReference type="EMBL" id="PZN77146.1"/>
    </source>
</evidence>
<proteinExistence type="predicted"/>
<evidence type="ECO:0000313" key="3">
    <source>
        <dbReference type="Proteomes" id="UP000249396"/>
    </source>
</evidence>
<keyword evidence="1" id="KW-1133">Transmembrane helix</keyword>
<protein>
    <submittedName>
        <fullName evidence="2">Uncharacterized protein</fullName>
    </submittedName>
</protein>
<name>A0A2W4R219_9GAMM</name>
<reference evidence="2 3" key="1">
    <citation type="journal article" date="2018" name="Aquat. Microb. Ecol.">
        <title>Gammaproteobacterial methanotrophs dominate.</title>
        <authorList>
            <person name="Rissanen A.J."/>
            <person name="Saarenheimo J."/>
            <person name="Tiirola M."/>
            <person name="Peura S."/>
            <person name="Aalto S.L."/>
            <person name="Karvinen A."/>
            <person name="Nykanen H."/>
        </authorList>
    </citation>
    <scope>NUCLEOTIDE SEQUENCE [LARGE SCALE GENOMIC DNA]</scope>
    <source>
        <strain evidence="2">AMbin10</strain>
    </source>
</reference>
<evidence type="ECO:0000256" key="1">
    <source>
        <dbReference type="SAM" id="Phobius"/>
    </source>
</evidence>
<dbReference type="EMBL" id="QJPH01000343">
    <property type="protein sequence ID" value="PZN77146.1"/>
    <property type="molecule type" value="Genomic_DNA"/>
</dbReference>
<dbReference type="Proteomes" id="UP000249396">
    <property type="component" value="Unassembled WGS sequence"/>
</dbReference>
<accession>A0A2W4R219</accession>